<keyword evidence="3" id="KW-0663">Pyridoxal phosphate</keyword>
<evidence type="ECO:0000256" key="3">
    <source>
        <dbReference type="ARBA" id="ARBA00022898"/>
    </source>
</evidence>
<keyword evidence="4 7" id="KW-0456">Lyase</keyword>
<dbReference type="Gene3D" id="3.40.640.10">
    <property type="entry name" value="Type I PLP-dependent aspartate aminotransferase-like (Major domain)"/>
    <property type="match status" value="1"/>
</dbReference>
<dbReference type="Pfam" id="PF00155">
    <property type="entry name" value="Aminotran_1_2"/>
    <property type="match status" value="1"/>
</dbReference>
<dbReference type="InterPro" id="IPR015421">
    <property type="entry name" value="PyrdxlP-dep_Trfase_major"/>
</dbReference>
<name>A0A1I0Y5G4_9CELL</name>
<dbReference type="InterPro" id="IPR051798">
    <property type="entry name" value="Class-II_PLP-Dep_Aminotrans"/>
</dbReference>
<dbReference type="Proteomes" id="UP000199012">
    <property type="component" value="Unassembled WGS sequence"/>
</dbReference>
<dbReference type="STRING" id="988821.SAMN05421867_106165"/>
<dbReference type="PANTHER" id="PTHR43525:SF2">
    <property type="entry name" value="CYSTATHIONINE BETA-LYASE-RELATED"/>
    <property type="match status" value="1"/>
</dbReference>
<organism evidence="7 8">
    <name type="scientific">Cellulomonas marina</name>
    <dbReference type="NCBI Taxonomy" id="988821"/>
    <lineage>
        <taxon>Bacteria</taxon>
        <taxon>Bacillati</taxon>
        <taxon>Actinomycetota</taxon>
        <taxon>Actinomycetes</taxon>
        <taxon>Micrococcales</taxon>
        <taxon>Cellulomonadaceae</taxon>
        <taxon>Cellulomonas</taxon>
    </lineage>
</organism>
<dbReference type="EMBL" id="FOKA01000006">
    <property type="protein sequence ID" value="SFB07996.1"/>
    <property type="molecule type" value="Genomic_DNA"/>
</dbReference>
<sequence length="393" mass="40480">MPDAFDAPTGEELRARGSMKWTTFPGTTGAFVAEMDVLPAPPVRAALDDALDRGLTGYLPPWLTEELSAATAAWYAQAYGWTVPDAWVHHVPDVMAALEATIDHLTPPGSAVVLPTPAYMPFLTVPALRGRRVVQVPSVRDGDRWVVDLDGIAGALAAGGGLVVLCNPHNPLGTVATRAELAALAEVVDHAGARVFADEVHAPLVRAGAVHVPYASVSPAAAAHAVTATSASKAWNVPGLKCAQVLLSDEATAARWAAVGPAVGRGTSTLGVVANVAAYQHGRPWLEEVVGWLDANRRLFAALAAEHLPGVPVSDPEGTYLAWLDLRGTGAADDPATWCREHAGLAVTDGRLCGDAGAGHVRLVLATPAPVLGAAVERLGAALHGAPGVGGRS</sequence>
<evidence type="ECO:0000313" key="8">
    <source>
        <dbReference type="Proteomes" id="UP000199012"/>
    </source>
</evidence>
<comment type="similarity">
    <text evidence="5">Belongs to the class-II pyridoxal-phosphate-dependent aminotransferase family. MalY/PatB cystathionine beta-lyase subfamily.</text>
</comment>
<reference evidence="7 8" key="1">
    <citation type="submission" date="2016-10" db="EMBL/GenBank/DDBJ databases">
        <authorList>
            <person name="de Groot N.N."/>
        </authorList>
    </citation>
    <scope>NUCLEOTIDE SEQUENCE [LARGE SCALE GENOMIC DNA]</scope>
    <source>
        <strain evidence="7 8">CGMCC 4.6945</strain>
    </source>
</reference>
<dbReference type="GO" id="GO:0047804">
    <property type="term" value="F:cysteine-S-conjugate beta-lyase activity"/>
    <property type="evidence" value="ECO:0007669"/>
    <property type="project" value="UniProtKB-EC"/>
</dbReference>
<keyword evidence="8" id="KW-1185">Reference proteome</keyword>
<comment type="cofactor">
    <cofactor evidence="1">
        <name>pyridoxal 5'-phosphate</name>
        <dbReference type="ChEBI" id="CHEBI:597326"/>
    </cofactor>
</comment>
<evidence type="ECO:0000256" key="2">
    <source>
        <dbReference type="ARBA" id="ARBA00012224"/>
    </source>
</evidence>
<dbReference type="Gene3D" id="3.90.1150.10">
    <property type="entry name" value="Aspartate Aminotransferase, domain 1"/>
    <property type="match status" value="1"/>
</dbReference>
<dbReference type="RefSeq" id="WP_239078921.1">
    <property type="nucleotide sequence ID" value="NZ_BONM01000021.1"/>
</dbReference>
<proteinExistence type="inferred from homology"/>
<evidence type="ECO:0000256" key="4">
    <source>
        <dbReference type="ARBA" id="ARBA00023239"/>
    </source>
</evidence>
<dbReference type="AlphaFoldDB" id="A0A1I0Y5G4"/>
<evidence type="ECO:0000256" key="1">
    <source>
        <dbReference type="ARBA" id="ARBA00001933"/>
    </source>
</evidence>
<dbReference type="PANTHER" id="PTHR43525">
    <property type="entry name" value="PROTEIN MALY"/>
    <property type="match status" value="1"/>
</dbReference>
<gene>
    <name evidence="7" type="ORF">SAMN05421867_106165</name>
</gene>
<evidence type="ECO:0000259" key="6">
    <source>
        <dbReference type="Pfam" id="PF00155"/>
    </source>
</evidence>
<dbReference type="EC" id="4.4.1.13" evidence="2"/>
<evidence type="ECO:0000256" key="5">
    <source>
        <dbReference type="ARBA" id="ARBA00037974"/>
    </source>
</evidence>
<feature type="domain" description="Aminotransferase class I/classII large" evidence="6">
    <location>
        <begin position="39"/>
        <end position="378"/>
    </location>
</feature>
<dbReference type="InterPro" id="IPR015424">
    <property type="entry name" value="PyrdxlP-dep_Trfase"/>
</dbReference>
<evidence type="ECO:0000313" key="7">
    <source>
        <dbReference type="EMBL" id="SFB07996.1"/>
    </source>
</evidence>
<accession>A0A1I0Y5G4</accession>
<dbReference type="CDD" id="cd00609">
    <property type="entry name" value="AAT_like"/>
    <property type="match status" value="1"/>
</dbReference>
<dbReference type="InterPro" id="IPR004839">
    <property type="entry name" value="Aminotransferase_I/II_large"/>
</dbReference>
<dbReference type="InterPro" id="IPR015422">
    <property type="entry name" value="PyrdxlP-dep_Trfase_small"/>
</dbReference>
<dbReference type="GO" id="GO:0030170">
    <property type="term" value="F:pyridoxal phosphate binding"/>
    <property type="evidence" value="ECO:0007669"/>
    <property type="project" value="InterPro"/>
</dbReference>
<protein>
    <recommendedName>
        <fullName evidence="2">cysteine-S-conjugate beta-lyase</fullName>
        <ecNumber evidence="2">4.4.1.13</ecNumber>
    </recommendedName>
</protein>
<dbReference type="SUPFAM" id="SSF53383">
    <property type="entry name" value="PLP-dependent transferases"/>
    <property type="match status" value="1"/>
</dbReference>